<accession>A0A7S7RNH5</accession>
<evidence type="ECO:0000313" key="2">
    <source>
        <dbReference type="Proteomes" id="UP000593994"/>
    </source>
</evidence>
<dbReference type="Proteomes" id="UP000593994">
    <property type="component" value="Chromosome"/>
</dbReference>
<sequence length="46" mass="5261">MHFYLGDSQSFSDRNSFVDLFAKEGDTIVEKVQLPSEAFMSVLKMD</sequence>
<dbReference type="AlphaFoldDB" id="A0A7S7RNH5"/>
<proteinExistence type="predicted"/>
<dbReference type="EMBL" id="CP054492">
    <property type="protein sequence ID" value="QOY52559.1"/>
    <property type="molecule type" value="Genomic_DNA"/>
</dbReference>
<dbReference type="RefSeq" id="WP_194370708.1">
    <property type="nucleotide sequence ID" value="NZ_CP054492.1"/>
</dbReference>
<dbReference type="KEGG" id="sbal:HUE88_02385"/>
<organism evidence="1 2">
    <name type="scientific">Candidatus Sulfurimonas baltica</name>
    <dbReference type="NCBI Taxonomy" id="2740404"/>
    <lineage>
        <taxon>Bacteria</taxon>
        <taxon>Pseudomonadati</taxon>
        <taxon>Campylobacterota</taxon>
        <taxon>Epsilonproteobacteria</taxon>
        <taxon>Campylobacterales</taxon>
        <taxon>Sulfurimonadaceae</taxon>
        <taxon>Sulfurimonas</taxon>
    </lineage>
</organism>
<gene>
    <name evidence="1" type="ORF">HUE88_02385</name>
</gene>
<reference evidence="1 2" key="1">
    <citation type="submission" date="2020-05" db="EMBL/GenBank/DDBJ databases">
        <title>Sulfurimonas marisnigri, sp. nov., and Sulfurimonas baltica, sp. nov., manganese oxide reducing chemolithoautotrophs of the class Epsilonproteobacteria isolated from the pelagic redoxclines of the Black and Baltic Seas and emended description of the genus Sulfurimonas.</title>
        <authorList>
            <person name="Henkel J.V."/>
            <person name="Laudan C."/>
            <person name="Werner J."/>
            <person name="Neu T."/>
            <person name="Plewe S."/>
            <person name="Sproer C."/>
            <person name="Bunk B."/>
            <person name="Schulz-Vogt H.N."/>
        </authorList>
    </citation>
    <scope>NUCLEOTIDE SEQUENCE [LARGE SCALE GENOMIC DNA]</scope>
    <source>
        <strain evidence="1 2">GD2</strain>
    </source>
</reference>
<name>A0A7S7RNH5_9BACT</name>
<protein>
    <submittedName>
        <fullName evidence="1">Uncharacterized protein</fullName>
    </submittedName>
</protein>
<keyword evidence="2" id="KW-1185">Reference proteome</keyword>
<evidence type="ECO:0000313" key="1">
    <source>
        <dbReference type="EMBL" id="QOY52559.1"/>
    </source>
</evidence>